<evidence type="ECO:0000256" key="3">
    <source>
        <dbReference type="PROSITE-ProRule" id="PRU00679"/>
    </source>
</evidence>
<keyword evidence="1" id="KW-0479">Metal-binding</keyword>
<organism evidence="4 5">
    <name type="scientific">Microbacterium ulmi</name>
    <dbReference type="NCBI Taxonomy" id="179095"/>
    <lineage>
        <taxon>Bacteria</taxon>
        <taxon>Bacillati</taxon>
        <taxon>Actinomycetota</taxon>
        <taxon>Actinomycetes</taxon>
        <taxon>Micrococcales</taxon>
        <taxon>Microbacteriaceae</taxon>
        <taxon>Microbacterium</taxon>
    </lineage>
</organism>
<keyword evidence="5" id="KW-1185">Reference proteome</keyword>
<reference evidence="4 5" key="1">
    <citation type="submission" date="2020-05" db="EMBL/GenBank/DDBJ databases">
        <title>MicrobeNet Type strains.</title>
        <authorList>
            <person name="Nicholson A.C."/>
        </authorList>
    </citation>
    <scope>NUCLEOTIDE SEQUENCE [LARGE SCALE GENOMIC DNA]</scope>
    <source>
        <strain evidence="4 5">JCM 14282</strain>
    </source>
</reference>
<dbReference type="PIRSF" id="PIRSF016839">
    <property type="entry name" value="PhP"/>
    <property type="match status" value="1"/>
</dbReference>
<proteinExistence type="inferred from homology"/>
<dbReference type="PANTHER" id="PTHR10819:SF3">
    <property type="entry name" value="PHOSPHOTRIESTERASE-RELATED PROTEIN"/>
    <property type="match status" value="1"/>
</dbReference>
<dbReference type="GO" id="GO:0008270">
    <property type="term" value="F:zinc ion binding"/>
    <property type="evidence" value="ECO:0007669"/>
    <property type="project" value="InterPro"/>
</dbReference>
<dbReference type="PANTHER" id="PTHR10819">
    <property type="entry name" value="PHOSPHOTRIESTERASE-RELATED"/>
    <property type="match status" value="1"/>
</dbReference>
<dbReference type="PROSITE" id="PS51347">
    <property type="entry name" value="PHOSPHOTRIESTERASE_2"/>
    <property type="match status" value="1"/>
</dbReference>
<dbReference type="AlphaFoldDB" id="A0A7Y2M1X6"/>
<dbReference type="Pfam" id="PF02126">
    <property type="entry name" value="PTE"/>
    <property type="match status" value="1"/>
</dbReference>
<comment type="caution">
    <text evidence="3">Lacks conserved residue(s) required for the propagation of feature annotation.</text>
</comment>
<gene>
    <name evidence="4" type="ORF">HLA99_14255</name>
</gene>
<dbReference type="SUPFAM" id="SSF51556">
    <property type="entry name" value="Metallo-dependent hydrolases"/>
    <property type="match status" value="1"/>
</dbReference>
<name>A0A7Y2M1X6_9MICO</name>
<comment type="caution">
    <text evidence="4">The sequence shown here is derived from an EMBL/GenBank/DDBJ whole genome shotgun (WGS) entry which is preliminary data.</text>
</comment>
<dbReference type="InterPro" id="IPR001559">
    <property type="entry name" value="Phosphotriesterase"/>
</dbReference>
<dbReference type="EMBL" id="JABEMB010000029">
    <property type="protein sequence ID" value="NNH05010.1"/>
    <property type="molecule type" value="Genomic_DNA"/>
</dbReference>
<evidence type="ECO:0000256" key="2">
    <source>
        <dbReference type="ARBA" id="ARBA00022801"/>
    </source>
</evidence>
<comment type="similarity">
    <text evidence="3">Belongs to the metallo-dependent hydrolases superfamily. Phosphotriesterase family.</text>
</comment>
<dbReference type="InterPro" id="IPR032466">
    <property type="entry name" value="Metal_Hydrolase"/>
</dbReference>
<dbReference type="Proteomes" id="UP000543598">
    <property type="component" value="Unassembled WGS sequence"/>
</dbReference>
<sequence>MDLRGPSGHDPLYEDFTLTDAEMAPELDEFAANGGFALVELTPRGLGRDSEWIREAAARTGVHIVAGAGLYHDRFHPASIARASDDELTDWFVEEVEVGLDGTNVRAGIIGEIGSNDDRLTTAEERVFRAAARAGLRTGAAVSTHTHLGRLADEQLDTLMDEGLGPDRIVIGHLDDVAHIDLDLCSRIAARGAYVQFDGAGCEYYSETIGSQLATDVERLEAVSALADAGFASRVLLASDVCRKRHLVARGGPGLRHFSGPFTALAVDLLGAELAQTVLIDNPRNVLSLERPTGGH</sequence>
<dbReference type="Gene3D" id="3.20.20.140">
    <property type="entry name" value="Metal-dependent hydrolases"/>
    <property type="match status" value="1"/>
</dbReference>
<accession>A0A7Y2M1X6</accession>
<protein>
    <submittedName>
        <fullName evidence="4">Phosphotriesterase</fullName>
    </submittedName>
</protein>
<keyword evidence="2" id="KW-0378">Hydrolase</keyword>
<evidence type="ECO:0000313" key="5">
    <source>
        <dbReference type="Proteomes" id="UP000543598"/>
    </source>
</evidence>
<evidence type="ECO:0000256" key="1">
    <source>
        <dbReference type="ARBA" id="ARBA00022723"/>
    </source>
</evidence>
<evidence type="ECO:0000313" key="4">
    <source>
        <dbReference type="EMBL" id="NNH05010.1"/>
    </source>
</evidence>
<dbReference type="GO" id="GO:0016787">
    <property type="term" value="F:hydrolase activity"/>
    <property type="evidence" value="ECO:0007669"/>
    <property type="project" value="UniProtKB-KW"/>
</dbReference>